<accession>A0A917N9S4</accession>
<reference evidence="11" key="1">
    <citation type="journal article" date="2014" name="Int. J. Syst. Evol. Microbiol.">
        <title>Complete genome sequence of Corynebacterium casei LMG S-19264T (=DSM 44701T), isolated from a smear-ripened cheese.</title>
        <authorList>
            <consortium name="US DOE Joint Genome Institute (JGI-PGF)"/>
            <person name="Walter F."/>
            <person name="Albersmeier A."/>
            <person name="Kalinowski J."/>
            <person name="Ruckert C."/>
        </authorList>
    </citation>
    <scope>NUCLEOTIDE SEQUENCE</scope>
    <source>
        <strain evidence="11">JCM 13919</strain>
    </source>
</reference>
<name>A0A917N9S4_9GAMM</name>
<keyword evidence="3" id="KW-1003">Cell membrane</keyword>
<evidence type="ECO:0000256" key="1">
    <source>
        <dbReference type="ARBA" id="ARBA00004651"/>
    </source>
</evidence>
<dbReference type="InterPro" id="IPR010920">
    <property type="entry name" value="LSM_dom_sf"/>
</dbReference>
<evidence type="ECO:0000256" key="5">
    <source>
        <dbReference type="ARBA" id="ARBA00022989"/>
    </source>
</evidence>
<feature type="transmembrane region" description="Helical" evidence="8">
    <location>
        <begin position="480"/>
        <end position="502"/>
    </location>
</feature>
<dbReference type="InterPro" id="IPR006685">
    <property type="entry name" value="MscS_channel_2nd"/>
</dbReference>
<evidence type="ECO:0000259" key="10">
    <source>
        <dbReference type="Pfam" id="PF21082"/>
    </source>
</evidence>
<keyword evidence="6 8" id="KW-0472">Membrane</keyword>
<dbReference type="RefSeq" id="WP_229669318.1">
    <property type="nucleotide sequence ID" value="NZ_BMOB01000002.1"/>
</dbReference>
<evidence type="ECO:0000256" key="4">
    <source>
        <dbReference type="ARBA" id="ARBA00022692"/>
    </source>
</evidence>
<feature type="transmembrane region" description="Helical" evidence="8">
    <location>
        <begin position="549"/>
        <end position="566"/>
    </location>
</feature>
<feature type="coiled-coil region" evidence="7">
    <location>
        <begin position="100"/>
        <end position="127"/>
    </location>
</feature>
<feature type="transmembrane region" description="Helical" evidence="8">
    <location>
        <begin position="407"/>
        <end position="427"/>
    </location>
</feature>
<feature type="transmembrane region" description="Helical" evidence="8">
    <location>
        <begin position="713"/>
        <end position="736"/>
    </location>
</feature>
<keyword evidence="5 8" id="KW-1133">Transmembrane helix</keyword>
<dbReference type="InterPro" id="IPR049278">
    <property type="entry name" value="MS_channel_C"/>
</dbReference>
<feature type="transmembrane region" description="Helical" evidence="8">
    <location>
        <begin position="626"/>
        <end position="648"/>
    </location>
</feature>
<evidence type="ECO:0000313" key="11">
    <source>
        <dbReference type="EMBL" id="GGI81441.1"/>
    </source>
</evidence>
<dbReference type="SUPFAM" id="SSF50182">
    <property type="entry name" value="Sm-like ribonucleoproteins"/>
    <property type="match status" value="1"/>
</dbReference>
<evidence type="ECO:0000256" key="2">
    <source>
        <dbReference type="ARBA" id="ARBA00008017"/>
    </source>
</evidence>
<feature type="transmembrane region" description="Helical" evidence="8">
    <location>
        <begin position="455"/>
        <end position="474"/>
    </location>
</feature>
<dbReference type="SUPFAM" id="SSF82689">
    <property type="entry name" value="Mechanosensitive channel protein MscS (YggB), C-terminal domain"/>
    <property type="match status" value="1"/>
</dbReference>
<feature type="domain" description="Mechanosensitive ion channel MscS C-terminal" evidence="10">
    <location>
        <begin position="881"/>
        <end position="962"/>
    </location>
</feature>
<dbReference type="AlphaFoldDB" id="A0A917N9S4"/>
<dbReference type="GO" id="GO:0008381">
    <property type="term" value="F:mechanosensitive monoatomic ion channel activity"/>
    <property type="evidence" value="ECO:0007669"/>
    <property type="project" value="UniProtKB-ARBA"/>
</dbReference>
<keyword evidence="12" id="KW-1185">Reference proteome</keyword>
<feature type="transmembrane region" description="Helical" evidence="8">
    <location>
        <begin position="676"/>
        <end position="693"/>
    </location>
</feature>
<dbReference type="InterPro" id="IPR023408">
    <property type="entry name" value="MscS_beta-dom_sf"/>
</dbReference>
<evidence type="ECO:0000256" key="6">
    <source>
        <dbReference type="ARBA" id="ARBA00023136"/>
    </source>
</evidence>
<comment type="similarity">
    <text evidence="2">Belongs to the MscS (TC 1.A.23) family.</text>
</comment>
<evidence type="ECO:0000313" key="12">
    <source>
        <dbReference type="Proteomes" id="UP000630149"/>
    </source>
</evidence>
<sequence length="987" mass="114226">MRKRHHSNNILLSGVALRRYALLQYFCFCLLLFSSYFISPANAAEDLGASQLIEYLTQEKSSLSLKINSFKPFAEPTNLDDFFERKKQNDALLAVTQIKIVNLENFLIEAKKEKERLSQKLKKLQQSPLNSISDVEAQEKSVKLNNLIEINTKTIELIHEDLTLAKKLNKILLAEQHDLRLWKSETDLSTQISQVNQRLRALDHSKSKLYEENISIQALRNNEGNETSRINHEAKLLLNNQFILLIQTRIAELEHYKKQLKAEFLLLKNQDVKSLESVINTYRNAINQLDTVKQSLTAMQSLVDHEQMKLNNKTLNNHFKNLQSAIKKRLEEVSTRELRLQTQLAEHQQQLKKQLAMRQNLAEYHLTSWPEIAHEFLQIPIKFYHYLSALMTKSVDNYAWQSSWSKGVFWGICFFILIIAFGLRILLNKLIQEKERQRLTGHLYDGLLVLIKRNIPQLTSIVLLVTMFYLNNIASGNYRLLLNLMFVWLAFRNLILIARLMLLERISDSSGKDVRLYHRLKWLFLAGGWATALMVFSHQYPLTLLMQDIFNRFFMLFLLSMAVVIWKSKEVIPYLLRPILKAKKRYIRSAIVLLVNLIPITLLTTAVIGLIGYINLAWTMSRYQAYLLLVITGYVVARGLISDALELLSEWMISSLRNGWLWIEVLLKPFDKILRILLWLVSILILFQLYGWYSDSWVMTHLKVIGHYPLVNLSGIHITLFSFLEFLVLLFIFLWASKWTREFCYRWLYRNARDAGIRNSLSAFTQYGVILIGSFITLRALGLDFSGMSMILGGLAVGMGFGLRDFASNIIGGIMLLIERPVREGDLITLGEYEGRVAHIGIRSMRVSSWDNMEVLIPNAETFNKPFTNWTHQDNVVRSVIPIKVSRGDEPVMVQQLILDVLAIIPEILDNPPPQVFLKHIDEALIEFEARYYINVQEHTRFEVRSNVLFAIMAQFKAAGIKPPIPPLSIEFKEDDHGSSLSRVERS</sequence>
<reference evidence="11" key="2">
    <citation type="submission" date="2020-09" db="EMBL/GenBank/DDBJ databases">
        <authorList>
            <person name="Sun Q."/>
            <person name="Ohkuma M."/>
        </authorList>
    </citation>
    <scope>NUCLEOTIDE SEQUENCE</scope>
    <source>
        <strain evidence="11">JCM 13919</strain>
    </source>
</reference>
<dbReference type="Gene3D" id="2.30.30.60">
    <property type="match status" value="1"/>
</dbReference>
<keyword evidence="7" id="KW-0175">Coiled coil</keyword>
<feature type="domain" description="Mechanosensitive ion channel MscS" evidence="9">
    <location>
        <begin position="806"/>
        <end position="872"/>
    </location>
</feature>
<dbReference type="PANTHER" id="PTHR30347:SF1">
    <property type="entry name" value="MECHANOSENSITIVE CHANNEL MSCK"/>
    <property type="match status" value="1"/>
</dbReference>
<dbReference type="GO" id="GO:0005886">
    <property type="term" value="C:plasma membrane"/>
    <property type="evidence" value="ECO:0007669"/>
    <property type="project" value="UniProtKB-SubCell"/>
</dbReference>
<evidence type="ECO:0000256" key="7">
    <source>
        <dbReference type="SAM" id="Coils"/>
    </source>
</evidence>
<dbReference type="SUPFAM" id="SSF82861">
    <property type="entry name" value="Mechanosensitive channel protein MscS (YggB), transmembrane region"/>
    <property type="match status" value="1"/>
</dbReference>
<dbReference type="Proteomes" id="UP000630149">
    <property type="component" value="Unassembled WGS sequence"/>
</dbReference>
<dbReference type="Pfam" id="PF21082">
    <property type="entry name" value="MS_channel_3rd"/>
    <property type="match status" value="1"/>
</dbReference>
<comment type="caution">
    <text evidence="11">The sequence shown here is derived from an EMBL/GenBank/DDBJ whole genome shotgun (WGS) entry which is preliminary data.</text>
</comment>
<comment type="subcellular location">
    <subcellularLocation>
        <location evidence="1">Cell membrane</location>
        <topology evidence="1">Multi-pass membrane protein</topology>
    </subcellularLocation>
</comment>
<organism evidence="11 12">
    <name type="scientific">Legionella impletisoli</name>
    <dbReference type="NCBI Taxonomy" id="343510"/>
    <lineage>
        <taxon>Bacteria</taxon>
        <taxon>Pseudomonadati</taxon>
        <taxon>Pseudomonadota</taxon>
        <taxon>Gammaproteobacteria</taxon>
        <taxon>Legionellales</taxon>
        <taxon>Legionellaceae</taxon>
        <taxon>Legionella</taxon>
    </lineage>
</organism>
<dbReference type="Pfam" id="PF00924">
    <property type="entry name" value="MS_channel_2nd"/>
    <property type="match status" value="1"/>
</dbReference>
<dbReference type="InterPro" id="IPR052702">
    <property type="entry name" value="MscS-like_channel"/>
</dbReference>
<evidence type="ECO:0000259" key="9">
    <source>
        <dbReference type="Pfam" id="PF00924"/>
    </source>
</evidence>
<gene>
    <name evidence="11" type="ORF">GCM10007966_07420</name>
</gene>
<feature type="transmembrane region" description="Helical" evidence="8">
    <location>
        <begin position="522"/>
        <end position="543"/>
    </location>
</feature>
<dbReference type="PANTHER" id="PTHR30347">
    <property type="entry name" value="POTASSIUM CHANNEL RELATED"/>
    <property type="match status" value="1"/>
</dbReference>
<evidence type="ECO:0000256" key="3">
    <source>
        <dbReference type="ARBA" id="ARBA00022475"/>
    </source>
</evidence>
<dbReference type="EMBL" id="BMOB01000002">
    <property type="protein sequence ID" value="GGI81441.1"/>
    <property type="molecule type" value="Genomic_DNA"/>
</dbReference>
<keyword evidence="4 8" id="KW-0812">Transmembrane</keyword>
<dbReference type="InterPro" id="IPR011066">
    <property type="entry name" value="MscS_channel_C_sf"/>
</dbReference>
<protein>
    <submittedName>
        <fullName evidence="11">Mechanosensitive ion channel protein MscS</fullName>
    </submittedName>
</protein>
<feature type="transmembrane region" description="Helical" evidence="8">
    <location>
        <begin position="757"/>
        <end position="778"/>
    </location>
</feature>
<dbReference type="Gene3D" id="1.10.287.1260">
    <property type="match status" value="1"/>
</dbReference>
<dbReference type="Gene3D" id="3.30.70.100">
    <property type="match status" value="1"/>
</dbReference>
<proteinExistence type="inferred from homology"/>
<evidence type="ECO:0000256" key="8">
    <source>
        <dbReference type="SAM" id="Phobius"/>
    </source>
</evidence>
<dbReference type="InterPro" id="IPR011014">
    <property type="entry name" value="MscS_channel_TM-2"/>
</dbReference>
<feature type="transmembrane region" description="Helical" evidence="8">
    <location>
        <begin position="586"/>
        <end position="614"/>
    </location>
</feature>